<keyword evidence="1" id="KW-0472">Membrane</keyword>
<keyword evidence="1" id="KW-0812">Transmembrane</keyword>
<gene>
    <name evidence="2" type="ORF">HDF16_003967</name>
</gene>
<evidence type="ECO:0000313" key="3">
    <source>
        <dbReference type="Proteomes" id="UP000540989"/>
    </source>
</evidence>
<organism evidence="2 3">
    <name type="scientific">Granulicella aggregans</name>
    <dbReference type="NCBI Taxonomy" id="474949"/>
    <lineage>
        <taxon>Bacteria</taxon>
        <taxon>Pseudomonadati</taxon>
        <taxon>Acidobacteriota</taxon>
        <taxon>Terriglobia</taxon>
        <taxon>Terriglobales</taxon>
        <taxon>Acidobacteriaceae</taxon>
        <taxon>Granulicella</taxon>
    </lineage>
</organism>
<keyword evidence="3" id="KW-1185">Reference proteome</keyword>
<comment type="caution">
    <text evidence="2">The sequence shown here is derived from an EMBL/GenBank/DDBJ whole genome shotgun (WGS) entry which is preliminary data.</text>
</comment>
<evidence type="ECO:0000313" key="2">
    <source>
        <dbReference type="EMBL" id="MBB5059244.1"/>
    </source>
</evidence>
<protein>
    <recommendedName>
        <fullName evidence="4">DUF4352 domain-containing protein</fullName>
    </recommendedName>
</protein>
<evidence type="ECO:0008006" key="4">
    <source>
        <dbReference type="Google" id="ProtNLM"/>
    </source>
</evidence>
<evidence type="ECO:0000256" key="1">
    <source>
        <dbReference type="SAM" id="Phobius"/>
    </source>
</evidence>
<sequence length="197" mass="21170">MKIAVWLFFAVAGWCAIGLLGTVVSLARNRRAEAVKNVAWVTTVAGVYLVVLLAVSAFQKQRVVAIEQNQCFGSMCFRVIGVDEVPGLVSGATDRVVRVRIAIANRGRSAAEEPAIRAYLLDSRGRRWVTLPGLTGNRLTSRIAGESEIVSQPMFRVGSDATGLGLVLTHGSWQSRNLIIGDSDSVAHKPTIVALGR</sequence>
<dbReference type="Proteomes" id="UP000540989">
    <property type="component" value="Unassembled WGS sequence"/>
</dbReference>
<dbReference type="EMBL" id="JACHIP010000005">
    <property type="protein sequence ID" value="MBB5059244.1"/>
    <property type="molecule type" value="Genomic_DNA"/>
</dbReference>
<dbReference type="RefSeq" id="WP_184220351.1">
    <property type="nucleotide sequence ID" value="NZ_JACHIP010000005.1"/>
</dbReference>
<feature type="transmembrane region" description="Helical" evidence="1">
    <location>
        <begin position="38"/>
        <end position="58"/>
    </location>
</feature>
<feature type="transmembrane region" description="Helical" evidence="1">
    <location>
        <begin position="6"/>
        <end position="26"/>
    </location>
</feature>
<reference evidence="2 3" key="1">
    <citation type="submission" date="2020-08" db="EMBL/GenBank/DDBJ databases">
        <title>Genomic Encyclopedia of Type Strains, Phase IV (KMG-V): Genome sequencing to study the core and pangenomes of soil and plant-associated prokaryotes.</title>
        <authorList>
            <person name="Whitman W."/>
        </authorList>
    </citation>
    <scope>NUCLEOTIDE SEQUENCE [LARGE SCALE GENOMIC DNA]</scope>
    <source>
        <strain evidence="2 3">M8UP14</strain>
    </source>
</reference>
<name>A0A7W7ZG03_9BACT</name>
<proteinExistence type="predicted"/>
<accession>A0A7W7ZG03</accession>
<dbReference type="AlphaFoldDB" id="A0A7W7ZG03"/>
<keyword evidence="1" id="KW-1133">Transmembrane helix</keyword>